<evidence type="ECO:0000313" key="1">
    <source>
        <dbReference type="EMBL" id="KAJ1170965.1"/>
    </source>
</evidence>
<keyword evidence="2" id="KW-1185">Reference proteome</keyword>
<organism evidence="1 2">
    <name type="scientific">Pleurodeles waltl</name>
    <name type="common">Iberian ribbed newt</name>
    <dbReference type="NCBI Taxonomy" id="8319"/>
    <lineage>
        <taxon>Eukaryota</taxon>
        <taxon>Metazoa</taxon>
        <taxon>Chordata</taxon>
        <taxon>Craniata</taxon>
        <taxon>Vertebrata</taxon>
        <taxon>Euteleostomi</taxon>
        <taxon>Amphibia</taxon>
        <taxon>Batrachia</taxon>
        <taxon>Caudata</taxon>
        <taxon>Salamandroidea</taxon>
        <taxon>Salamandridae</taxon>
        <taxon>Pleurodelinae</taxon>
        <taxon>Pleurodeles</taxon>
    </lineage>
</organism>
<name>A0AAV7T312_PLEWA</name>
<dbReference type="EMBL" id="JANPWB010000007">
    <property type="protein sequence ID" value="KAJ1170965.1"/>
    <property type="molecule type" value="Genomic_DNA"/>
</dbReference>
<proteinExistence type="predicted"/>
<reference evidence="1" key="1">
    <citation type="journal article" date="2022" name="bioRxiv">
        <title>Sequencing and chromosome-scale assembly of the giantPleurodeles waltlgenome.</title>
        <authorList>
            <person name="Brown T."/>
            <person name="Elewa A."/>
            <person name="Iarovenko S."/>
            <person name="Subramanian E."/>
            <person name="Araus A.J."/>
            <person name="Petzold A."/>
            <person name="Susuki M."/>
            <person name="Suzuki K.-i.T."/>
            <person name="Hayashi T."/>
            <person name="Toyoda A."/>
            <person name="Oliveira C."/>
            <person name="Osipova E."/>
            <person name="Leigh N.D."/>
            <person name="Simon A."/>
            <person name="Yun M.H."/>
        </authorList>
    </citation>
    <scope>NUCLEOTIDE SEQUENCE</scope>
    <source>
        <strain evidence="1">20211129_DDA</strain>
        <tissue evidence="1">Liver</tissue>
    </source>
</reference>
<gene>
    <name evidence="1" type="ORF">NDU88_002836</name>
</gene>
<comment type="caution">
    <text evidence="1">The sequence shown here is derived from an EMBL/GenBank/DDBJ whole genome shotgun (WGS) entry which is preliminary data.</text>
</comment>
<protein>
    <submittedName>
        <fullName evidence="1">Uncharacterized protein</fullName>
    </submittedName>
</protein>
<dbReference type="Proteomes" id="UP001066276">
    <property type="component" value="Chromosome 4_1"/>
</dbReference>
<dbReference type="AlphaFoldDB" id="A0AAV7T312"/>
<evidence type="ECO:0000313" key="2">
    <source>
        <dbReference type="Proteomes" id="UP001066276"/>
    </source>
</evidence>
<sequence>MAGSLAAHGFLDVATKKVKLSEAQEGRKNAKLKHQAIVPSNKPRVFGKTAPGTTAYYVKSPEAPLSSSEPPPSSVGITPASSMNLFNWSFQIFFQTSGNP</sequence>
<accession>A0AAV7T312</accession>